<dbReference type="CDD" id="cd06261">
    <property type="entry name" value="TM_PBP2"/>
    <property type="match status" value="1"/>
</dbReference>
<evidence type="ECO:0000313" key="10">
    <source>
        <dbReference type="Proteomes" id="UP000641588"/>
    </source>
</evidence>
<keyword evidence="4 7" id="KW-0812">Transmembrane</keyword>
<organism evidence="9 10">
    <name type="scientific">Paenibacillus foliorum</name>
    <dbReference type="NCBI Taxonomy" id="2654974"/>
    <lineage>
        <taxon>Bacteria</taxon>
        <taxon>Bacillati</taxon>
        <taxon>Bacillota</taxon>
        <taxon>Bacilli</taxon>
        <taxon>Bacillales</taxon>
        <taxon>Paenibacillaceae</taxon>
        <taxon>Paenibacillus</taxon>
    </lineage>
</organism>
<dbReference type="PANTHER" id="PTHR43744">
    <property type="entry name" value="ABC TRANSPORTER PERMEASE PROTEIN MG189-RELATED-RELATED"/>
    <property type="match status" value="1"/>
</dbReference>
<comment type="subcellular location">
    <subcellularLocation>
        <location evidence="1 7">Cell membrane</location>
        <topology evidence="1 7">Multi-pass membrane protein</topology>
    </subcellularLocation>
</comment>
<dbReference type="AlphaFoldDB" id="A0A972K4K4"/>
<feature type="transmembrane region" description="Helical" evidence="7">
    <location>
        <begin position="202"/>
        <end position="223"/>
    </location>
</feature>
<keyword evidence="2 7" id="KW-0813">Transport</keyword>
<accession>A0A972K4K4</accession>
<evidence type="ECO:0000256" key="6">
    <source>
        <dbReference type="ARBA" id="ARBA00023136"/>
    </source>
</evidence>
<feature type="transmembrane region" description="Helical" evidence="7">
    <location>
        <begin position="260"/>
        <end position="280"/>
    </location>
</feature>
<evidence type="ECO:0000313" key="9">
    <source>
        <dbReference type="EMBL" id="NOU98170.1"/>
    </source>
</evidence>
<keyword evidence="5 7" id="KW-1133">Transmembrane helix</keyword>
<evidence type="ECO:0000259" key="8">
    <source>
        <dbReference type="PROSITE" id="PS50928"/>
    </source>
</evidence>
<dbReference type="GO" id="GO:0055085">
    <property type="term" value="P:transmembrane transport"/>
    <property type="evidence" value="ECO:0007669"/>
    <property type="project" value="InterPro"/>
</dbReference>
<evidence type="ECO:0000256" key="5">
    <source>
        <dbReference type="ARBA" id="ARBA00022989"/>
    </source>
</evidence>
<dbReference type="Pfam" id="PF00528">
    <property type="entry name" value="BPD_transp_1"/>
    <property type="match status" value="1"/>
</dbReference>
<proteinExistence type="inferred from homology"/>
<dbReference type="InterPro" id="IPR000515">
    <property type="entry name" value="MetI-like"/>
</dbReference>
<dbReference type="SUPFAM" id="SSF161098">
    <property type="entry name" value="MetI-like"/>
    <property type="match status" value="1"/>
</dbReference>
<dbReference type="EMBL" id="WHOD01000128">
    <property type="protein sequence ID" value="NOU98170.1"/>
    <property type="molecule type" value="Genomic_DNA"/>
</dbReference>
<feature type="transmembrane region" description="Helical" evidence="7">
    <location>
        <begin position="87"/>
        <end position="111"/>
    </location>
</feature>
<comment type="similarity">
    <text evidence="7">Belongs to the binding-protein-dependent transport system permease family.</text>
</comment>
<dbReference type="Proteomes" id="UP000641588">
    <property type="component" value="Unassembled WGS sequence"/>
</dbReference>
<protein>
    <submittedName>
        <fullName evidence="9">ABC transporter permease subunit</fullName>
    </submittedName>
</protein>
<comment type="caution">
    <text evidence="9">The sequence shown here is derived from an EMBL/GenBank/DDBJ whole genome shotgun (WGS) entry which is preliminary data.</text>
</comment>
<reference evidence="9" key="1">
    <citation type="submission" date="2019-10" db="EMBL/GenBank/DDBJ databases">
        <title>Description of Paenibacillus glebae sp. nov.</title>
        <authorList>
            <person name="Carlier A."/>
            <person name="Qi S."/>
        </authorList>
    </citation>
    <scope>NUCLEOTIDE SEQUENCE</scope>
    <source>
        <strain evidence="9">LMG 31456</strain>
    </source>
</reference>
<dbReference type="Gene3D" id="1.10.3720.10">
    <property type="entry name" value="MetI-like"/>
    <property type="match status" value="1"/>
</dbReference>
<keyword evidence="3" id="KW-1003">Cell membrane</keyword>
<name>A0A972K4K4_9BACL</name>
<dbReference type="GO" id="GO:0005886">
    <property type="term" value="C:plasma membrane"/>
    <property type="evidence" value="ECO:0007669"/>
    <property type="project" value="UniProtKB-SubCell"/>
</dbReference>
<evidence type="ECO:0000256" key="2">
    <source>
        <dbReference type="ARBA" id="ARBA00022448"/>
    </source>
</evidence>
<sequence length="295" mass="32730">MSEITAVSQVKISIQSRRKSDFVRNTFVIALLLAGGILIIVPFIVMLSISLDKDAVFEFPFPFKLVPENIGLDNFKMAIANTKMMQLYLNTFMVAGGVIFISTFSALLAGYALSKLNVKGGKIILLLVLATLMIPGEATLIPLFMLFKQLQLLNSYWAFYLPAISYVFGTFLTKQFMDGVPAELREAAIIDGANEFQCFSKIYFVLSMPIVATLIILTFLNVWNSFLFPLIMLNDPAKYTIQLGIAMLKSRTASGEAPPGMNMAATVMSVIPVLIVYLFFQRYIIQSIAHSGIKQ</sequence>
<gene>
    <name evidence="9" type="ORF">GC093_33805</name>
</gene>
<dbReference type="RefSeq" id="WP_171656413.1">
    <property type="nucleotide sequence ID" value="NZ_WHOD01000128.1"/>
</dbReference>
<keyword evidence="6 7" id="KW-0472">Membrane</keyword>
<feature type="transmembrane region" description="Helical" evidence="7">
    <location>
        <begin position="27"/>
        <end position="51"/>
    </location>
</feature>
<dbReference type="InterPro" id="IPR035906">
    <property type="entry name" value="MetI-like_sf"/>
</dbReference>
<dbReference type="PROSITE" id="PS50928">
    <property type="entry name" value="ABC_TM1"/>
    <property type="match status" value="1"/>
</dbReference>
<evidence type="ECO:0000256" key="3">
    <source>
        <dbReference type="ARBA" id="ARBA00022475"/>
    </source>
</evidence>
<evidence type="ECO:0000256" key="1">
    <source>
        <dbReference type="ARBA" id="ARBA00004651"/>
    </source>
</evidence>
<feature type="transmembrane region" description="Helical" evidence="7">
    <location>
        <begin position="153"/>
        <end position="172"/>
    </location>
</feature>
<dbReference type="PANTHER" id="PTHR43744:SF12">
    <property type="entry name" value="ABC TRANSPORTER PERMEASE PROTEIN MG189-RELATED"/>
    <property type="match status" value="1"/>
</dbReference>
<feature type="domain" description="ABC transmembrane type-1" evidence="8">
    <location>
        <begin position="88"/>
        <end position="280"/>
    </location>
</feature>
<feature type="transmembrane region" description="Helical" evidence="7">
    <location>
        <begin position="123"/>
        <end position="147"/>
    </location>
</feature>
<evidence type="ECO:0000256" key="4">
    <source>
        <dbReference type="ARBA" id="ARBA00022692"/>
    </source>
</evidence>
<keyword evidence="10" id="KW-1185">Reference proteome</keyword>
<evidence type="ECO:0000256" key="7">
    <source>
        <dbReference type="RuleBase" id="RU363032"/>
    </source>
</evidence>